<dbReference type="EMBL" id="GL891307">
    <property type="protein sequence ID" value="EGO54029.1"/>
    <property type="molecule type" value="Genomic_DNA"/>
</dbReference>
<reference evidence="2" key="1">
    <citation type="journal article" date="2011" name="Genetics">
        <title>Massive changes in genome architecture accompany the transition to self-fertility in the filamentous fungus Neurospora tetrasperma.</title>
        <authorList>
            <person name="Ellison C.E."/>
            <person name="Stajich J.E."/>
            <person name="Jacobson D.J."/>
            <person name="Natvig D.O."/>
            <person name="Lapidus A."/>
            <person name="Foster B."/>
            <person name="Aerts A."/>
            <person name="Riley R."/>
            <person name="Lindquist E.A."/>
            <person name="Grigoriev I.V."/>
            <person name="Taylor J.W."/>
        </authorList>
    </citation>
    <scope>NUCLEOTIDE SEQUENCE [LARGE SCALE GENOMIC DNA]</scope>
    <source>
        <strain evidence="2">FGSC 2508 / P0657</strain>
    </source>
</reference>
<name>F8MW34_NEUT8</name>
<organism evidence="1 2">
    <name type="scientific">Neurospora tetrasperma (strain FGSC 2508 / ATCC MYA-4615 / P0657)</name>
    <dbReference type="NCBI Taxonomy" id="510951"/>
    <lineage>
        <taxon>Eukaryota</taxon>
        <taxon>Fungi</taxon>
        <taxon>Dikarya</taxon>
        <taxon>Ascomycota</taxon>
        <taxon>Pezizomycotina</taxon>
        <taxon>Sordariomycetes</taxon>
        <taxon>Sordariomycetidae</taxon>
        <taxon>Sordariales</taxon>
        <taxon>Sordariaceae</taxon>
        <taxon>Neurospora</taxon>
    </lineage>
</organism>
<dbReference type="Pfam" id="PF13374">
    <property type="entry name" value="TPR_10"/>
    <property type="match status" value="1"/>
</dbReference>
<dbReference type="GeneID" id="20828227"/>
<protein>
    <recommendedName>
        <fullName evidence="3">Kinesin light chain</fullName>
    </recommendedName>
</protein>
<accession>F8MW34</accession>
<keyword evidence="2" id="KW-1185">Reference proteome</keyword>
<dbReference type="OrthoDB" id="5182361at2759"/>
<dbReference type="PANTHER" id="PTHR46082:SF11">
    <property type="entry name" value="AAA+ ATPASE DOMAIN-CONTAINING PROTEIN-RELATED"/>
    <property type="match status" value="1"/>
</dbReference>
<dbReference type="AlphaFoldDB" id="F8MW34"/>
<dbReference type="Gene3D" id="1.25.40.10">
    <property type="entry name" value="Tetratricopeptide repeat domain"/>
    <property type="match status" value="1"/>
</dbReference>
<dbReference type="PANTHER" id="PTHR46082">
    <property type="entry name" value="ATP/GTP-BINDING PROTEIN-RELATED"/>
    <property type="match status" value="1"/>
</dbReference>
<dbReference type="InterPro" id="IPR011990">
    <property type="entry name" value="TPR-like_helical_dom_sf"/>
</dbReference>
<dbReference type="InterPro" id="IPR053137">
    <property type="entry name" value="NLR-like"/>
</dbReference>
<dbReference type="RefSeq" id="XP_009853879.1">
    <property type="nucleotide sequence ID" value="XM_009855577.1"/>
</dbReference>
<dbReference type="SUPFAM" id="SSF48452">
    <property type="entry name" value="TPR-like"/>
    <property type="match status" value="1"/>
</dbReference>
<dbReference type="Proteomes" id="UP000008065">
    <property type="component" value="Unassembled WGS sequence"/>
</dbReference>
<sequence length="87" mass="9913">MYLVLFLFSSPHKLDLQVMETFKAKLGADHPYTLTSMANLAFTWNSQDRYEDALALMQDCVEARQRVLGPEHPYTLSSLATVSKWSS</sequence>
<proteinExistence type="predicted"/>
<dbReference type="KEGG" id="nte:NEUTE1DRAFT49684"/>
<dbReference type="VEuPathDB" id="FungiDB:NEUTE1DRAFT_49684"/>
<dbReference type="HOGENOM" id="CLU_000288_125_11_1"/>
<gene>
    <name evidence="1" type="ORF">NEUTE1DRAFT_49684</name>
</gene>
<evidence type="ECO:0000313" key="2">
    <source>
        <dbReference type="Proteomes" id="UP000008065"/>
    </source>
</evidence>
<evidence type="ECO:0008006" key="3">
    <source>
        <dbReference type="Google" id="ProtNLM"/>
    </source>
</evidence>
<evidence type="ECO:0000313" key="1">
    <source>
        <dbReference type="EMBL" id="EGO54029.1"/>
    </source>
</evidence>